<feature type="domain" description="Methyl-accepting transducer" evidence="6">
    <location>
        <begin position="195"/>
        <end position="417"/>
    </location>
</feature>
<dbReference type="InterPro" id="IPR000014">
    <property type="entry name" value="PAS"/>
</dbReference>
<dbReference type="InterPro" id="IPR013655">
    <property type="entry name" value="PAS_fold_3"/>
</dbReference>
<dbReference type="InterPro" id="IPR035965">
    <property type="entry name" value="PAS-like_dom_sf"/>
</dbReference>
<dbReference type="PROSITE" id="PS50111">
    <property type="entry name" value="CHEMOTAXIS_TRANSDUC_2"/>
    <property type="match status" value="1"/>
</dbReference>
<dbReference type="GO" id="GO:0005886">
    <property type="term" value="C:plasma membrane"/>
    <property type="evidence" value="ECO:0007669"/>
    <property type="project" value="UniProtKB-SubCell"/>
</dbReference>
<evidence type="ECO:0008006" key="10">
    <source>
        <dbReference type="Google" id="ProtNLM"/>
    </source>
</evidence>
<dbReference type="Gene3D" id="3.30.450.20">
    <property type="entry name" value="PAS domain"/>
    <property type="match status" value="1"/>
</dbReference>
<dbReference type="PRINTS" id="PR00260">
    <property type="entry name" value="CHEMTRNSDUCR"/>
</dbReference>
<keyword evidence="2" id="KW-0472">Membrane</keyword>
<evidence type="ECO:0000256" key="3">
    <source>
        <dbReference type="ARBA" id="ARBA00023224"/>
    </source>
</evidence>
<dbReference type="PANTHER" id="PTHR32089">
    <property type="entry name" value="METHYL-ACCEPTING CHEMOTAXIS PROTEIN MCPB"/>
    <property type="match status" value="1"/>
</dbReference>
<dbReference type="AlphaFoldDB" id="A0A235HK56"/>
<dbReference type="Pfam" id="PF00015">
    <property type="entry name" value="MCPsignal"/>
    <property type="match status" value="1"/>
</dbReference>
<evidence type="ECO:0000256" key="1">
    <source>
        <dbReference type="ARBA" id="ARBA00004429"/>
    </source>
</evidence>
<dbReference type="CDD" id="cd00130">
    <property type="entry name" value="PAS"/>
    <property type="match status" value="1"/>
</dbReference>
<dbReference type="Proteomes" id="UP000215367">
    <property type="component" value="Unassembled WGS sequence"/>
</dbReference>
<keyword evidence="3 5" id="KW-0807">Transducer</keyword>
<keyword evidence="2" id="KW-0997">Cell inner membrane</keyword>
<accession>A0A235HK56</accession>
<proteinExistence type="inferred from homology"/>
<sequence>MVVAVIVRGGGGKAMSLMSFFRGGSAGGNGRGAELAELTEALDLYGNHAGVGLWDAVFHNGDPAHPQSRWTWSGQFRRLLGFEGEQDFPNQMTSWSDRLHPDDSGPTFAAFGAFLGDASGRTPFNVRYRVKMRDGSYRWFRAIGGCRRNAAGVALRACGSLIDVQEEEEMRQRAGSLAADFDAKVKSVVQAVSGSSTEMQGVSRQLGALSERSTRQSAEAASATAQAASNVQAVAAAAEQLSASIGEIGQQVERSVAIAREAVSRTEQIGGTADSLAQSAQLIGDVVKLIQGIAGQTNLLALNATIEAARAGEAGKGFAVVASEVKSLANQTAKATEDISAQIAGIQAATNQTIGAIQGIGETIRSINEISTTIASAVQEQAAATQEISNNVAQAARGTDEIARSIEAVSVAANETAQASTLVIRSSSDLSGQSDSLKHQVETFLQALKAS</sequence>
<protein>
    <recommendedName>
        <fullName evidence="10">Methyl-accepting chemotaxis sensory transducer with Pas/Pac sensor</fullName>
    </recommendedName>
</protein>
<evidence type="ECO:0000256" key="5">
    <source>
        <dbReference type="PROSITE-ProRule" id="PRU00284"/>
    </source>
</evidence>
<reference evidence="8 9" key="1">
    <citation type="submission" date="2017-07" db="EMBL/GenBank/DDBJ databases">
        <title>Whole genome sequence of Azospirillum brasilense 2A1, a potential biofertilizer strain.</title>
        <authorList>
            <person name="Fontana C.A."/>
            <person name="Toffoli L.M."/>
            <person name="Salazar S.M."/>
            <person name="Puglisi E."/>
            <person name="Pedraza R."/>
            <person name="Bassi D."/>
            <person name="Cocconcelli P.S."/>
        </authorList>
    </citation>
    <scope>NUCLEOTIDE SEQUENCE [LARGE SCALE GENOMIC DNA]</scope>
    <source>
        <strain evidence="8 9">2A1</strain>
    </source>
</reference>
<gene>
    <name evidence="8" type="ORF">CHT98_00830</name>
</gene>
<name>A0A235HK56_AZOBR</name>
<dbReference type="Pfam" id="PF08447">
    <property type="entry name" value="PAS_3"/>
    <property type="match status" value="1"/>
</dbReference>
<dbReference type="GO" id="GO:0004888">
    <property type="term" value="F:transmembrane signaling receptor activity"/>
    <property type="evidence" value="ECO:0007669"/>
    <property type="project" value="InterPro"/>
</dbReference>
<dbReference type="GO" id="GO:0007165">
    <property type="term" value="P:signal transduction"/>
    <property type="evidence" value="ECO:0007669"/>
    <property type="project" value="UniProtKB-KW"/>
</dbReference>
<dbReference type="SUPFAM" id="SSF55785">
    <property type="entry name" value="PYP-like sensor domain (PAS domain)"/>
    <property type="match status" value="1"/>
</dbReference>
<evidence type="ECO:0000313" key="8">
    <source>
        <dbReference type="EMBL" id="OYD86146.1"/>
    </source>
</evidence>
<evidence type="ECO:0000313" key="9">
    <source>
        <dbReference type="Proteomes" id="UP000215367"/>
    </source>
</evidence>
<comment type="caution">
    <text evidence="8">The sequence shown here is derived from an EMBL/GenBank/DDBJ whole genome shotgun (WGS) entry which is preliminary data.</text>
</comment>
<comment type="similarity">
    <text evidence="4">Belongs to the methyl-accepting chemotaxis (MCP) protein family.</text>
</comment>
<keyword evidence="2" id="KW-1003">Cell membrane</keyword>
<dbReference type="InterPro" id="IPR004089">
    <property type="entry name" value="MCPsignal_dom"/>
</dbReference>
<dbReference type="EMBL" id="NOWT01000001">
    <property type="protein sequence ID" value="OYD86146.1"/>
    <property type="molecule type" value="Genomic_DNA"/>
</dbReference>
<evidence type="ECO:0000259" key="6">
    <source>
        <dbReference type="PROSITE" id="PS50111"/>
    </source>
</evidence>
<dbReference type="PROSITE" id="PS50192">
    <property type="entry name" value="T_SNARE"/>
    <property type="match status" value="1"/>
</dbReference>
<dbReference type="SMART" id="SM00283">
    <property type="entry name" value="MA"/>
    <property type="match status" value="1"/>
</dbReference>
<evidence type="ECO:0000256" key="2">
    <source>
        <dbReference type="ARBA" id="ARBA00022519"/>
    </source>
</evidence>
<dbReference type="Gene3D" id="1.10.287.950">
    <property type="entry name" value="Methyl-accepting chemotaxis protein"/>
    <property type="match status" value="1"/>
</dbReference>
<dbReference type="GO" id="GO:0006935">
    <property type="term" value="P:chemotaxis"/>
    <property type="evidence" value="ECO:0007669"/>
    <property type="project" value="InterPro"/>
</dbReference>
<dbReference type="SUPFAM" id="SSF58104">
    <property type="entry name" value="Methyl-accepting chemotaxis protein (MCP) signaling domain"/>
    <property type="match status" value="1"/>
</dbReference>
<dbReference type="PANTHER" id="PTHR32089:SF112">
    <property type="entry name" value="LYSOZYME-LIKE PROTEIN-RELATED"/>
    <property type="match status" value="1"/>
</dbReference>
<evidence type="ECO:0000256" key="4">
    <source>
        <dbReference type="ARBA" id="ARBA00029447"/>
    </source>
</evidence>
<comment type="subcellular location">
    <subcellularLocation>
        <location evidence="1">Cell inner membrane</location>
        <topology evidence="1">Multi-pass membrane protein</topology>
    </subcellularLocation>
</comment>
<feature type="domain" description="T-SNARE coiled-coil homology" evidence="7">
    <location>
        <begin position="347"/>
        <end position="409"/>
    </location>
</feature>
<dbReference type="InterPro" id="IPR004090">
    <property type="entry name" value="Chemotax_Me-accpt_rcpt"/>
</dbReference>
<evidence type="ECO:0000259" key="7">
    <source>
        <dbReference type="PROSITE" id="PS50192"/>
    </source>
</evidence>
<organism evidence="8 9">
    <name type="scientific">Azospirillum brasilense</name>
    <dbReference type="NCBI Taxonomy" id="192"/>
    <lineage>
        <taxon>Bacteria</taxon>
        <taxon>Pseudomonadati</taxon>
        <taxon>Pseudomonadota</taxon>
        <taxon>Alphaproteobacteria</taxon>
        <taxon>Rhodospirillales</taxon>
        <taxon>Azospirillaceae</taxon>
        <taxon>Azospirillum</taxon>
    </lineage>
</organism>
<dbReference type="InterPro" id="IPR000727">
    <property type="entry name" value="T_SNARE_dom"/>
</dbReference>